<organism evidence="1 2">
    <name type="scientific">Paraflavitalea soli</name>
    <dbReference type="NCBI Taxonomy" id="2315862"/>
    <lineage>
        <taxon>Bacteria</taxon>
        <taxon>Pseudomonadati</taxon>
        <taxon>Bacteroidota</taxon>
        <taxon>Chitinophagia</taxon>
        <taxon>Chitinophagales</taxon>
        <taxon>Chitinophagaceae</taxon>
        <taxon>Paraflavitalea</taxon>
    </lineage>
</organism>
<sequence>MKPADKSCPSSTCDEGATLLGVVNGDGTIGYISTPLTIDQDFIREAQEQGDPESNFRFSNKCVTTGCRQWSNGQCGVIDKIIHNNEDLNLPARLPDCSIRSSCRWYYQEGAKACSFCPYIITNMLEKKEAGVQPEQ</sequence>
<protein>
    <recommendedName>
        <fullName evidence="3">Nitrogen fixation protein</fullName>
    </recommendedName>
</protein>
<dbReference type="EMBL" id="CP032157">
    <property type="protein sequence ID" value="AXY73985.1"/>
    <property type="molecule type" value="Genomic_DNA"/>
</dbReference>
<proteinExistence type="predicted"/>
<dbReference type="Proteomes" id="UP000263900">
    <property type="component" value="Chromosome"/>
</dbReference>
<gene>
    <name evidence="1" type="ORF">D3H65_08310</name>
</gene>
<dbReference type="AlphaFoldDB" id="A0A3B7MQV1"/>
<evidence type="ECO:0000313" key="1">
    <source>
        <dbReference type="EMBL" id="AXY73985.1"/>
    </source>
</evidence>
<name>A0A3B7MQV1_9BACT</name>
<reference evidence="1 2" key="1">
    <citation type="submission" date="2018-09" db="EMBL/GenBank/DDBJ databases">
        <title>Genome sequencing of strain 6GH32-13.</title>
        <authorList>
            <person name="Weon H.-Y."/>
            <person name="Heo J."/>
            <person name="Kwon S.-W."/>
        </authorList>
    </citation>
    <scope>NUCLEOTIDE SEQUENCE [LARGE SCALE GENOMIC DNA]</scope>
    <source>
        <strain evidence="1 2">5GH32-13</strain>
    </source>
</reference>
<dbReference type="OrthoDB" id="571920at2"/>
<dbReference type="KEGG" id="pseg:D3H65_08310"/>
<evidence type="ECO:0008006" key="3">
    <source>
        <dbReference type="Google" id="ProtNLM"/>
    </source>
</evidence>
<accession>A0A3B7MQV1</accession>
<keyword evidence="2" id="KW-1185">Reference proteome</keyword>
<evidence type="ECO:0000313" key="2">
    <source>
        <dbReference type="Proteomes" id="UP000263900"/>
    </source>
</evidence>
<dbReference type="RefSeq" id="WP_119049872.1">
    <property type="nucleotide sequence ID" value="NZ_CP032157.1"/>
</dbReference>